<keyword evidence="2" id="KW-1133">Transmembrane helix</keyword>
<feature type="compositionally biased region" description="Polar residues" evidence="1">
    <location>
        <begin position="1090"/>
        <end position="1099"/>
    </location>
</feature>
<keyword evidence="4" id="KW-1185">Reference proteome</keyword>
<dbReference type="RefSeq" id="WP_072762603.1">
    <property type="nucleotide sequence ID" value="NZ_FQYX01000001.1"/>
</dbReference>
<sequence>MTTYDNILIKLNAFTAKYYTKILVKGALLFLAFGVLFMLVILGVEYFLWLNSTGRLLLLLIFLGVEGFLLFKLVLTPLFYLFKIKRGLSNKEASLLIGKHFPGVDDKLYNLLDLAENTEQSELLLASIEQRANNLATIPFSKAIDIKDSLKYAKYLLVPVVLLLLVWGSGDIFSYLDSYKRVVNYDMAYAPPAPFEFKLLSDSLEVYETKEYILSVTTVGNVKPESVSLVMGNREMVLQKENDVFRYVMTPPFGTVDFYFKANGIKSQEYHLKVLKVPAIEDFRMVLQYPKYLEKRNDTLWSTGNATFPEGTLVRWGIRGENTERIDLRTADSTVAFRKNGKVFNYGKRVYYDMDYEVVTSNENVRYYESLGFRFSVLKDAFPRIKVKEVLDSLQPNIRYYIGESTDDHKISSLSLICYPDANKNAQQRLDLGRPNKNYEQFYYTFPSGLSLKEGQLYSFYFEVKDNDQLHGGKTSKSQVFSMRILDSSQLQHKALAVRQNIIDKMDHTLDKFKRQDAALKEMGKEQKEKSQLGFNDKNKVRDFLRKQEEQEILMQKFSKELSDNLEKAGRDAKLNKLLQERLERQEMEAHKNEKLLEELKKIADKISKEELTQRLEELGKKQKNRERSLEQLLELTKRYYISEKALQISKELEKLAEEQKELSEKDLSEKRREEGQKRLNEKFHALAKEMEELKKDNQRLQKPMPLGFDKDKEEGVKEDMKDALDELKKLGDKAAEASSDATKKSADKITKKQQSAAQKMKEMSKGLQESASGSGGETLAEDAEMLRQILDNLITFSFKQELLYSGLGASDRESSFFMGKLKEQQELRELFVHVDDSLFALSLRQAEIAEFVNEQITEVYYNTDRALERMAENQLFEGGSFQKYVLNAANSLSDFLANMLDNMQDNLKAGSGKGQGAGDMQLPDIIKSQEELKEKMSQMGQGSNPKPGDHGTDGKGKSDKEGESGEKGNGNKDGNGGQDKGQNGEKGQAPGSAGTQGMGDEELGELYEIYKEQQRIREEFEKQLQDLIKNDDRQLGEKILKQMEDFQNNLLENGLTPETINKMGQLNYELLKMENAAQRQGQKKERESNTSTESFQNPLLTKPSFLENYRQEIEILNRQALPLQQHYQNRVKEYFKTDD</sequence>
<dbReference type="Proteomes" id="UP000184231">
    <property type="component" value="Unassembled WGS sequence"/>
</dbReference>
<feature type="region of interest" description="Disordered" evidence="1">
    <location>
        <begin position="733"/>
        <end position="779"/>
    </location>
</feature>
<dbReference type="STRING" id="558155.SAMN04487911_10114"/>
<feature type="region of interest" description="Disordered" evidence="1">
    <location>
        <begin position="1077"/>
        <end position="1099"/>
    </location>
</feature>
<feature type="region of interest" description="Disordered" evidence="1">
    <location>
        <begin position="934"/>
        <end position="1000"/>
    </location>
</feature>
<protein>
    <submittedName>
        <fullName evidence="3">Uncharacterized protein</fullName>
    </submittedName>
</protein>
<evidence type="ECO:0000313" key="4">
    <source>
        <dbReference type="Proteomes" id="UP000184231"/>
    </source>
</evidence>
<keyword evidence="2" id="KW-0812">Transmembrane</keyword>
<feature type="compositionally biased region" description="Basic and acidic residues" evidence="1">
    <location>
        <begin position="733"/>
        <end position="751"/>
    </location>
</feature>
<feature type="transmembrane region" description="Helical" evidence="2">
    <location>
        <begin position="155"/>
        <end position="176"/>
    </location>
</feature>
<evidence type="ECO:0000256" key="2">
    <source>
        <dbReference type="SAM" id="Phobius"/>
    </source>
</evidence>
<name>A0A1M6A0A7_9FLAO</name>
<dbReference type="AlphaFoldDB" id="A0A1M6A0A7"/>
<evidence type="ECO:0000313" key="3">
    <source>
        <dbReference type="EMBL" id="SHI29952.1"/>
    </source>
</evidence>
<organism evidence="3 4">
    <name type="scientific">Arenibacter nanhaiticus</name>
    <dbReference type="NCBI Taxonomy" id="558155"/>
    <lineage>
        <taxon>Bacteria</taxon>
        <taxon>Pseudomonadati</taxon>
        <taxon>Bacteroidota</taxon>
        <taxon>Flavobacteriia</taxon>
        <taxon>Flavobacteriales</taxon>
        <taxon>Flavobacteriaceae</taxon>
        <taxon>Arenibacter</taxon>
    </lineage>
</organism>
<gene>
    <name evidence="3" type="ORF">SAMN04487911_10114</name>
</gene>
<evidence type="ECO:0000256" key="1">
    <source>
        <dbReference type="SAM" id="MobiDB-lite"/>
    </source>
</evidence>
<feature type="compositionally biased region" description="Basic and acidic residues" evidence="1">
    <location>
        <begin position="948"/>
        <end position="971"/>
    </location>
</feature>
<accession>A0A1M6A0A7</accession>
<reference evidence="3 4" key="1">
    <citation type="submission" date="2016-11" db="EMBL/GenBank/DDBJ databases">
        <authorList>
            <person name="Jaros S."/>
            <person name="Januszkiewicz K."/>
            <person name="Wedrychowicz H."/>
        </authorList>
    </citation>
    <scope>NUCLEOTIDE SEQUENCE [LARGE SCALE GENOMIC DNA]</scope>
    <source>
        <strain evidence="3 4">CGMCC 1.8863</strain>
    </source>
</reference>
<dbReference type="OrthoDB" id="9812498at2"/>
<dbReference type="EMBL" id="FQYX01000001">
    <property type="protein sequence ID" value="SHI29952.1"/>
    <property type="molecule type" value="Genomic_DNA"/>
</dbReference>
<feature type="transmembrane region" description="Helical" evidence="2">
    <location>
        <begin position="56"/>
        <end position="82"/>
    </location>
</feature>
<keyword evidence="2" id="KW-0472">Membrane</keyword>
<proteinExistence type="predicted"/>
<feature type="transmembrane region" description="Helical" evidence="2">
    <location>
        <begin position="27"/>
        <end position="50"/>
    </location>
</feature>
<feature type="region of interest" description="Disordered" evidence="1">
    <location>
        <begin position="697"/>
        <end position="716"/>
    </location>
</feature>